<sequence>MTHCVTLTCTGLEGWVPSSAIDHCCRHCCIHDDPHLYTFDGYQYDLHRPCNYTAAQTTHHHHHDDDDNYDNNNNYYYYNNNANNNHYYNDANNNYHYNNDNNKYNYNNANNINNNYYHNNDNNYYNNDQNNNNANASEAPDVGVFVEFKSCYGRASCLHSAVFRDSPDTIITLVNGDEFNLLVDGNTVKVPVSGVSAVATTSSHGTTQHHSSVLAWRNSGCTFLLGSSKLMLQHCRHRLDIWTHPYHLDKLDGLCGHFNYHQGDDFTARDGTVYPLHYWPSHFTTSWMTPDQPNPSCHDPNPPTTTNPCHLDEEVEEERVLLNHYRERCGRALGDMIRLHTKLQGHIKTCIFDLCMLKQSGRGEREVGAWLLHLRDNLRISAGIINSTLLMSCGCMVRLEPQLSNMAQQLPLLINSLHEFLEAIQTFGDLGSFTLVEPRREPNKHYPESSSYPSAASYPSLGSSGPLISPDFLMEVTKSKTDKLFAKLSMVWQQPQQQTDSTTTSTTSTTTTKTRRRRRRREIEQSSSSPSSSSSSCPMTIMRDAHRELTEVAMLVLELRGAVEGSNIGEDEMKQNRFGNTDGPGNTDRSGTTDGWIVNKMATEEPLAAPTVLSNGHTMVNGEAETDEPPEKKMKVDMGWPDSKNRSVLLTEADHPNAAHQIPPKKNYYIHLWNRSPDLPTLYCSWPTSPVCCLSRHICREAKVPPPSPKSSEGTPASPPRQRTPPRDVDQSGTLILGPGGKKDDLVHLLGQSLPRLSSDQKDTVARAKKYAMEQSIRLVLMKQTLAHQQQQAKSLQRHQALVLMCRVYVGSISFELKEDTIRQAFVPFGPIKSINMSWDPVTQKHKGFAFVEYEMPEAAQLALEQMNGVMIGGRNIKVGRPSNMPQKWSTAQGLSACDVALLRHHSMTQPDHTASITSALFTKILSGSLSYMHSAQTVIDEITEEANYYNRIYIASVHQDLSETDIKSVFEAFGKIKQCMLTPGTTPGKHKGYGFIEYENSQSAQEAIASMNLFDLGGQYLRVGKAITPPGSFYIFSLQGPLSAPTQMPTAAAVAAAAATAKIQAMDALATNAMGLVQGLSSSPGSVSQLPPVGVVGSVPPVGTVGSLSSTLPNVSTPGLGVLGGSGGTVPPVGVVNSLPTPGAAIPPPQIITSLPVPGTSAAGGTPASAASTAVAAAAAAAAAAASGTAAGLGEDRKPTHQEELAKKLMEDNEPQTLQQQESMSIKGQSARHLVMQKLMRKSESTVVILRNMVGAEEVDELLQEEITEECGRFGTVRHVIIYQERQSEDDDAEILVKIFVEFATPSESAAAQEALNGRYFGGRLVKAELYDQNMYNHNDLSG</sequence>
<evidence type="ECO:0000256" key="1">
    <source>
        <dbReference type="ARBA" id="ARBA00004123"/>
    </source>
</evidence>
<dbReference type="Gene3D" id="3.30.70.330">
    <property type="match status" value="3"/>
</dbReference>
<evidence type="ECO:0000256" key="2">
    <source>
        <dbReference type="ARBA" id="ARBA00005987"/>
    </source>
</evidence>
<keyword evidence="5 8" id="KW-0694">RNA-binding</keyword>
<accession>A0AAE1NWB0</accession>
<dbReference type="FunFam" id="3.30.70.330:FF:000152">
    <property type="entry name" value="poly(U)-binding-splicing factor PUF60 isoform X1"/>
    <property type="match status" value="1"/>
</dbReference>
<organism evidence="12 13">
    <name type="scientific">Petrolisthes manimaculis</name>
    <dbReference type="NCBI Taxonomy" id="1843537"/>
    <lineage>
        <taxon>Eukaryota</taxon>
        <taxon>Metazoa</taxon>
        <taxon>Ecdysozoa</taxon>
        <taxon>Arthropoda</taxon>
        <taxon>Crustacea</taxon>
        <taxon>Multicrustacea</taxon>
        <taxon>Malacostraca</taxon>
        <taxon>Eumalacostraca</taxon>
        <taxon>Eucarida</taxon>
        <taxon>Decapoda</taxon>
        <taxon>Pleocyemata</taxon>
        <taxon>Anomura</taxon>
        <taxon>Galatheoidea</taxon>
        <taxon>Porcellanidae</taxon>
        <taxon>Petrolisthes</taxon>
    </lineage>
</organism>
<keyword evidence="4" id="KW-0677">Repeat</keyword>
<dbReference type="InterPro" id="IPR034209">
    <property type="entry name" value="PUF60_RRM1"/>
</dbReference>
<evidence type="ECO:0000259" key="11">
    <source>
        <dbReference type="PROSITE" id="PS51233"/>
    </source>
</evidence>
<keyword evidence="3" id="KW-0507">mRNA processing</keyword>
<keyword evidence="7" id="KW-0539">Nucleus</keyword>
<dbReference type="InterPro" id="IPR034211">
    <property type="entry name" value="PUF60_RRM2"/>
</dbReference>
<keyword evidence="13" id="KW-1185">Reference proteome</keyword>
<dbReference type="FunFam" id="3.30.70.330:FF:000136">
    <property type="entry name" value="poly(U)-binding-splicing factor PUF60 isoform X1"/>
    <property type="match status" value="1"/>
</dbReference>
<evidence type="ECO:0008006" key="14">
    <source>
        <dbReference type="Google" id="ProtNLM"/>
    </source>
</evidence>
<dbReference type="EMBL" id="JAWZYT010003801">
    <property type="protein sequence ID" value="KAK4296669.1"/>
    <property type="molecule type" value="Genomic_DNA"/>
</dbReference>
<dbReference type="GO" id="GO:0071011">
    <property type="term" value="C:precatalytic spliceosome"/>
    <property type="evidence" value="ECO:0007669"/>
    <property type="project" value="TreeGrafter"/>
</dbReference>
<dbReference type="CDD" id="cd12370">
    <property type="entry name" value="RRM1_PUF60"/>
    <property type="match status" value="1"/>
</dbReference>
<dbReference type="PANTHER" id="PTHR47330">
    <property type="entry name" value="POLY(U)-BINDING-SPLICING FACTOR PUF60-B-RELATED"/>
    <property type="match status" value="1"/>
</dbReference>
<evidence type="ECO:0000256" key="6">
    <source>
        <dbReference type="ARBA" id="ARBA00023187"/>
    </source>
</evidence>
<dbReference type="InterPro" id="IPR001846">
    <property type="entry name" value="VWF_type-D"/>
</dbReference>
<feature type="domain" description="RRM" evidence="10">
    <location>
        <begin position="1247"/>
        <end position="1334"/>
    </location>
</feature>
<evidence type="ECO:0000256" key="5">
    <source>
        <dbReference type="ARBA" id="ARBA00022884"/>
    </source>
</evidence>
<proteinExistence type="inferred from homology"/>
<dbReference type="SUPFAM" id="SSF54928">
    <property type="entry name" value="RNA-binding domain, RBD"/>
    <property type="match status" value="2"/>
</dbReference>
<dbReference type="InterPro" id="IPR000504">
    <property type="entry name" value="RRM_dom"/>
</dbReference>
<dbReference type="PROSITE" id="PS51233">
    <property type="entry name" value="VWFD"/>
    <property type="match status" value="1"/>
</dbReference>
<evidence type="ECO:0000313" key="13">
    <source>
        <dbReference type="Proteomes" id="UP001292094"/>
    </source>
</evidence>
<dbReference type="PROSITE" id="PS50102">
    <property type="entry name" value="RRM"/>
    <property type="match status" value="3"/>
</dbReference>
<dbReference type="GO" id="GO:0000381">
    <property type="term" value="P:regulation of alternative mRNA splicing, via spliceosome"/>
    <property type="evidence" value="ECO:0007669"/>
    <property type="project" value="TreeGrafter"/>
</dbReference>
<comment type="similarity">
    <text evidence="2">Belongs to the RRM half pint family.</text>
</comment>
<dbReference type="FunFam" id="3.30.70.330:FF:000382">
    <property type="entry name" value="G-patch domain-containing protein"/>
    <property type="match status" value="1"/>
</dbReference>
<feature type="compositionally biased region" description="Polar residues" evidence="9">
    <location>
        <begin position="577"/>
        <end position="592"/>
    </location>
</feature>
<feature type="region of interest" description="Disordered" evidence="9">
    <location>
        <begin position="491"/>
        <end position="538"/>
    </location>
</feature>
<dbReference type="GO" id="GO:0003723">
    <property type="term" value="F:RNA binding"/>
    <property type="evidence" value="ECO:0007669"/>
    <property type="project" value="UniProtKB-UniRule"/>
</dbReference>
<evidence type="ECO:0000256" key="8">
    <source>
        <dbReference type="PROSITE-ProRule" id="PRU00176"/>
    </source>
</evidence>
<name>A0AAE1NWB0_9EUCA</name>
<dbReference type="Proteomes" id="UP001292094">
    <property type="component" value="Unassembled WGS sequence"/>
</dbReference>
<gene>
    <name evidence="12" type="ORF">Pmani_030853</name>
</gene>
<evidence type="ECO:0000313" key="12">
    <source>
        <dbReference type="EMBL" id="KAK4296669.1"/>
    </source>
</evidence>
<evidence type="ECO:0000256" key="3">
    <source>
        <dbReference type="ARBA" id="ARBA00022664"/>
    </source>
</evidence>
<feature type="domain" description="RRM" evidence="10">
    <location>
        <begin position="806"/>
        <end position="884"/>
    </location>
</feature>
<feature type="region of interest" description="Disordered" evidence="9">
    <location>
        <begin position="704"/>
        <end position="742"/>
    </location>
</feature>
<comment type="subcellular location">
    <subcellularLocation>
        <location evidence="1">Nucleus</location>
    </subcellularLocation>
</comment>
<dbReference type="Pfam" id="PF00076">
    <property type="entry name" value="RRM_1"/>
    <property type="match status" value="2"/>
</dbReference>
<protein>
    <recommendedName>
        <fullName evidence="14">Poly(U)-binding-splicing factor half pint</fullName>
    </recommendedName>
</protein>
<keyword evidence="6" id="KW-0508">mRNA splicing</keyword>
<feature type="compositionally biased region" description="Low complexity" evidence="9">
    <location>
        <begin position="493"/>
        <end position="512"/>
    </location>
</feature>
<dbReference type="GO" id="GO:0000380">
    <property type="term" value="P:alternative mRNA splicing, via spliceosome"/>
    <property type="evidence" value="ECO:0007669"/>
    <property type="project" value="TreeGrafter"/>
</dbReference>
<reference evidence="12" key="1">
    <citation type="submission" date="2023-11" db="EMBL/GenBank/DDBJ databases">
        <title>Genome assemblies of two species of porcelain crab, Petrolisthes cinctipes and Petrolisthes manimaculis (Anomura: Porcellanidae).</title>
        <authorList>
            <person name="Angst P."/>
        </authorList>
    </citation>
    <scope>NUCLEOTIDE SEQUENCE</scope>
    <source>
        <strain evidence="12">PB745_02</strain>
        <tissue evidence="12">Gill</tissue>
    </source>
</reference>
<dbReference type="PANTHER" id="PTHR47330:SF1">
    <property type="entry name" value="POLY(U)-BINDING-SPLICING FACTOR PUF60"/>
    <property type="match status" value="1"/>
</dbReference>
<dbReference type="SMART" id="SM00360">
    <property type="entry name" value="RRM"/>
    <property type="match status" value="3"/>
</dbReference>
<feature type="domain" description="RRM" evidence="10">
    <location>
        <begin position="951"/>
        <end position="1029"/>
    </location>
</feature>
<dbReference type="InterPro" id="IPR035979">
    <property type="entry name" value="RBD_domain_sf"/>
</dbReference>
<dbReference type="GO" id="GO:0006376">
    <property type="term" value="P:mRNA splice site recognition"/>
    <property type="evidence" value="ECO:0007669"/>
    <property type="project" value="TreeGrafter"/>
</dbReference>
<evidence type="ECO:0000256" key="4">
    <source>
        <dbReference type="ARBA" id="ARBA00022737"/>
    </source>
</evidence>
<feature type="domain" description="VWFD" evidence="11">
    <location>
        <begin position="26"/>
        <end position="298"/>
    </location>
</feature>
<dbReference type="InterPro" id="IPR051974">
    <property type="entry name" value="PUF60_regulator"/>
</dbReference>
<dbReference type="GO" id="GO:0071013">
    <property type="term" value="C:catalytic step 2 spliceosome"/>
    <property type="evidence" value="ECO:0007669"/>
    <property type="project" value="TreeGrafter"/>
</dbReference>
<evidence type="ECO:0000259" key="10">
    <source>
        <dbReference type="PROSITE" id="PS50102"/>
    </source>
</evidence>
<evidence type="ECO:0000256" key="9">
    <source>
        <dbReference type="SAM" id="MobiDB-lite"/>
    </source>
</evidence>
<feature type="compositionally biased region" description="Low complexity" evidence="9">
    <location>
        <begin position="525"/>
        <end position="536"/>
    </location>
</feature>
<dbReference type="InterPro" id="IPR003954">
    <property type="entry name" value="RRM_euk-type"/>
</dbReference>
<dbReference type="CDD" id="cd12371">
    <property type="entry name" value="RRM2_PUF60"/>
    <property type="match status" value="1"/>
</dbReference>
<dbReference type="InterPro" id="IPR012677">
    <property type="entry name" value="Nucleotide-bd_a/b_plait_sf"/>
</dbReference>
<comment type="caution">
    <text evidence="12">The sequence shown here is derived from an EMBL/GenBank/DDBJ whole genome shotgun (WGS) entry which is preliminary data.</text>
</comment>
<evidence type="ECO:0000256" key="7">
    <source>
        <dbReference type="ARBA" id="ARBA00023242"/>
    </source>
</evidence>
<dbReference type="SMART" id="SM00361">
    <property type="entry name" value="RRM_1"/>
    <property type="match status" value="3"/>
</dbReference>
<feature type="region of interest" description="Disordered" evidence="9">
    <location>
        <begin position="567"/>
        <end position="592"/>
    </location>
</feature>